<dbReference type="InterPro" id="IPR021223">
    <property type="entry name" value="AbiGi"/>
</dbReference>
<sequence length="210" mass="24264">MGYPTHDWVAYPTVCFCEIPLMRISEHVAFYGDFGIGLTREWAQANGINPIMYMAGENEVTRSFRLIGEHAFKLANEDAKEAALHTVRYLIAHAKPVEGRMWIDGDPIQKIFYQESEWQYVPKKSTHFPDYLQKVEYDDMEEREIKNNLTKSHACIKFSPRDIRYIFVKEDSDIPDVVNFIMSELDQYSGSDQKILTARVLSLEALAGDL</sequence>
<name>A0AAP4KCI6_9XANT</name>
<dbReference type="AlphaFoldDB" id="A0AAP4KCI6"/>
<dbReference type="Pfam" id="PF10899">
    <property type="entry name" value="AbiGi"/>
    <property type="match status" value="1"/>
</dbReference>
<comment type="caution">
    <text evidence="1">The sequence shown here is derived from an EMBL/GenBank/DDBJ whole genome shotgun (WGS) entry which is preliminary data.</text>
</comment>
<accession>A0AAP4KCI6</accession>
<dbReference type="EMBL" id="JASVYU010000026">
    <property type="protein sequence ID" value="MDN0288335.1"/>
    <property type="molecule type" value="Genomic_DNA"/>
</dbReference>
<dbReference type="RefSeq" id="WP_223571203.1">
    <property type="nucleotide sequence ID" value="NZ_CP076628.1"/>
</dbReference>
<organism evidence="1">
    <name type="scientific">Xanthomonas arboricola pv. pruni</name>
    <dbReference type="NCBI Taxonomy" id="69929"/>
    <lineage>
        <taxon>Bacteria</taxon>
        <taxon>Pseudomonadati</taxon>
        <taxon>Pseudomonadota</taxon>
        <taxon>Gammaproteobacteria</taxon>
        <taxon>Lysobacterales</taxon>
        <taxon>Lysobacteraceae</taxon>
        <taxon>Xanthomonas</taxon>
    </lineage>
</organism>
<proteinExistence type="predicted"/>
<reference evidence="1" key="1">
    <citation type="submission" date="2023-06" db="EMBL/GenBank/DDBJ databases">
        <title>Genome sequences of Xanthomonas arboricola from Serbia and Montenegro.</title>
        <authorList>
            <person name="Ilicic R."/>
            <person name="Jelusic A."/>
            <person name="Harrison J."/>
            <person name="Greer S."/>
            <person name="Grant M."/>
            <person name="Vicente J."/>
            <person name="Popovic Milovanovic T."/>
            <person name="Studholme D.J."/>
        </authorList>
    </citation>
    <scope>NUCLEOTIDE SEQUENCE</scope>
    <source>
        <strain evidence="1">Xp320</strain>
    </source>
</reference>
<evidence type="ECO:0000313" key="1">
    <source>
        <dbReference type="EMBL" id="MDN0288335.1"/>
    </source>
</evidence>
<protein>
    <submittedName>
        <fullName evidence="1">Abortive infection system antitoxin AbiGi family protein</fullName>
    </submittedName>
</protein>
<gene>
    <name evidence="1" type="ORF">QSH54_17215</name>
</gene>